<dbReference type="InParanoid" id="K9TJG8"/>
<dbReference type="OrthoDB" id="9805788at2"/>
<evidence type="ECO:0000256" key="6">
    <source>
        <dbReference type="ARBA" id="ARBA00022989"/>
    </source>
</evidence>
<evidence type="ECO:0000256" key="8">
    <source>
        <dbReference type="ARBA" id="ARBA00023315"/>
    </source>
</evidence>
<dbReference type="GO" id="GO:0016746">
    <property type="term" value="F:acyltransferase activity"/>
    <property type="evidence" value="ECO:0007669"/>
    <property type="project" value="UniProtKB-KW"/>
</dbReference>
<dbReference type="AlphaFoldDB" id="K9TJG8"/>
<gene>
    <name evidence="11" type="ORF">Oscil6304_2657</name>
</gene>
<dbReference type="eggNOG" id="COG1696">
    <property type="taxonomic scope" value="Bacteria"/>
</dbReference>
<keyword evidence="8 9" id="KW-0012">Acyltransferase</keyword>
<dbReference type="RefSeq" id="WP_015148912.1">
    <property type="nucleotide sequence ID" value="NC_019693.1"/>
</dbReference>
<feature type="transmembrane region" description="Helical" evidence="10">
    <location>
        <begin position="115"/>
        <end position="133"/>
    </location>
</feature>
<dbReference type="Proteomes" id="UP000010367">
    <property type="component" value="Chromosome"/>
</dbReference>
<dbReference type="STRING" id="56110.Oscil6304_2657"/>
<reference evidence="11 12" key="1">
    <citation type="submission" date="2012-06" db="EMBL/GenBank/DDBJ databases">
        <title>Finished chromosome of genome of Oscillatoria acuminata PCC 6304.</title>
        <authorList>
            <consortium name="US DOE Joint Genome Institute"/>
            <person name="Gugger M."/>
            <person name="Coursin T."/>
            <person name="Rippka R."/>
            <person name="Tandeau De Marsac N."/>
            <person name="Huntemann M."/>
            <person name="Wei C.-L."/>
            <person name="Han J."/>
            <person name="Detter J.C."/>
            <person name="Han C."/>
            <person name="Tapia R."/>
            <person name="Davenport K."/>
            <person name="Daligault H."/>
            <person name="Erkkila T."/>
            <person name="Gu W."/>
            <person name="Munk A.C.C."/>
            <person name="Teshima H."/>
            <person name="Xu Y."/>
            <person name="Chain P."/>
            <person name="Chen A."/>
            <person name="Krypides N."/>
            <person name="Mavromatis K."/>
            <person name="Markowitz V."/>
            <person name="Szeto E."/>
            <person name="Ivanova N."/>
            <person name="Mikhailova N."/>
            <person name="Ovchinnikova G."/>
            <person name="Pagani I."/>
            <person name="Pati A."/>
            <person name="Goodwin L."/>
            <person name="Peters L."/>
            <person name="Pitluck S."/>
            <person name="Woyke T."/>
            <person name="Kerfeld C."/>
        </authorList>
    </citation>
    <scope>NUCLEOTIDE SEQUENCE [LARGE SCALE GENOMIC DNA]</scope>
    <source>
        <strain evidence="11 12">PCC 6304</strain>
    </source>
</reference>
<dbReference type="PANTHER" id="PTHR13285:SF23">
    <property type="entry name" value="TEICHOIC ACID D-ALANYLTRANSFERASE"/>
    <property type="match status" value="1"/>
</dbReference>
<evidence type="ECO:0000256" key="9">
    <source>
        <dbReference type="PIRNR" id="PIRNR016636"/>
    </source>
</evidence>
<feature type="transmembrane region" description="Helical" evidence="10">
    <location>
        <begin position="262"/>
        <end position="280"/>
    </location>
</feature>
<feature type="transmembrane region" description="Helical" evidence="10">
    <location>
        <begin position="167"/>
        <end position="186"/>
    </location>
</feature>
<proteinExistence type="inferred from homology"/>
<keyword evidence="12" id="KW-1185">Reference proteome</keyword>
<evidence type="ECO:0000256" key="7">
    <source>
        <dbReference type="ARBA" id="ARBA00023136"/>
    </source>
</evidence>
<evidence type="ECO:0000313" key="12">
    <source>
        <dbReference type="Proteomes" id="UP000010367"/>
    </source>
</evidence>
<comment type="subcellular location">
    <subcellularLocation>
        <location evidence="1">Cell membrane</location>
        <topology evidence="1">Multi-pass membrane protein</topology>
    </subcellularLocation>
</comment>
<feature type="transmembrane region" description="Helical" evidence="10">
    <location>
        <begin position="6"/>
        <end position="22"/>
    </location>
</feature>
<feature type="transmembrane region" description="Helical" evidence="10">
    <location>
        <begin position="206"/>
        <end position="224"/>
    </location>
</feature>
<organism evidence="11 12">
    <name type="scientific">Oscillatoria acuminata PCC 6304</name>
    <dbReference type="NCBI Taxonomy" id="56110"/>
    <lineage>
        <taxon>Bacteria</taxon>
        <taxon>Bacillati</taxon>
        <taxon>Cyanobacteriota</taxon>
        <taxon>Cyanophyceae</taxon>
        <taxon>Oscillatoriophycideae</taxon>
        <taxon>Oscillatoriales</taxon>
        <taxon>Oscillatoriaceae</taxon>
        <taxon>Oscillatoria</taxon>
    </lineage>
</organism>
<dbReference type="InterPro" id="IPR051085">
    <property type="entry name" value="MB_O-acyltransferase"/>
</dbReference>
<dbReference type="GO" id="GO:0042121">
    <property type="term" value="P:alginic acid biosynthetic process"/>
    <property type="evidence" value="ECO:0007669"/>
    <property type="project" value="InterPro"/>
</dbReference>
<sequence length="501" mass="57896">MLFNSLPFLILFLLTFSIYYLPRFQKVQVPILIVASLVFYAWSSPSLLMLLCLSILINTVTSFKVAQHLQKKKRMFWATVGVVGNLTILGLFKYGSLLTNLGLQIVNVSQPEDGLISWLLQLPLPIGISFYTFQGISLVVDVLREEELSSETLSKTEQVDPENFKKYLFKTAFFISFFPQLVAGPIVKAKDFYPQIKLKYLKDIQWYVVFHYLVTGYFLKMVIADNLKDYTFWIDYPYYQGLGTVTNLVLLFGYSMQIFADFAGYSLIAIGIAAAFGYHLPENFDFPYISRSITEFWRRWHISLSTWLREYLYIPLGGNRKGKTRTYINLMLVMTLGGMWHGAAWSYAVWGIFHGVGLAAERLMGMDQKVKHSTALQIPLWQQFIVDSLKIIWVFCFVSMGWLLFKLPEFSHAIDFVVTLFQNVNIKPGLIYIVPVMIFSLPVLLYHIPHFPPLQRVLTLNGDRLSKQRWVRWGNDIMFGIMLVLLFLNSGSSNAFIYFQF</sequence>
<dbReference type="InterPro" id="IPR024194">
    <property type="entry name" value="Ac/AlaTfrase_AlgI/DltB"/>
</dbReference>
<feature type="transmembrane region" description="Helical" evidence="10">
    <location>
        <begin position="236"/>
        <end position="255"/>
    </location>
</feature>
<dbReference type="PIRSF" id="PIRSF500217">
    <property type="entry name" value="AlgI"/>
    <property type="match status" value="1"/>
</dbReference>
<feature type="transmembrane region" description="Helical" evidence="10">
    <location>
        <begin position="76"/>
        <end position="94"/>
    </location>
</feature>
<evidence type="ECO:0000256" key="10">
    <source>
        <dbReference type="SAM" id="Phobius"/>
    </source>
</evidence>
<evidence type="ECO:0000256" key="1">
    <source>
        <dbReference type="ARBA" id="ARBA00004651"/>
    </source>
</evidence>
<feature type="transmembrane region" description="Helical" evidence="10">
    <location>
        <begin position="429"/>
        <end position="448"/>
    </location>
</feature>
<keyword evidence="6 10" id="KW-1133">Transmembrane helix</keyword>
<feature type="transmembrane region" description="Helical" evidence="10">
    <location>
        <begin position="330"/>
        <end position="353"/>
    </location>
</feature>
<dbReference type="FunCoup" id="K9TJG8">
    <property type="interactions" value="116"/>
</dbReference>
<accession>K9TJG8</accession>
<dbReference type="HOGENOM" id="CLU_025255_4_1_3"/>
<dbReference type="PIRSF" id="PIRSF016636">
    <property type="entry name" value="AlgI_DltB"/>
    <property type="match status" value="1"/>
</dbReference>
<feature type="transmembrane region" description="Helical" evidence="10">
    <location>
        <begin position="29"/>
        <end position="56"/>
    </location>
</feature>
<name>K9TJG8_9CYAN</name>
<keyword evidence="7 9" id="KW-0472">Membrane</keyword>
<protein>
    <submittedName>
        <fullName evidence="11">Putative membrane protein involved in D-alanine export</fullName>
    </submittedName>
</protein>
<evidence type="ECO:0000313" key="11">
    <source>
        <dbReference type="EMBL" id="AFY82271.1"/>
    </source>
</evidence>
<feature type="transmembrane region" description="Helical" evidence="10">
    <location>
        <begin position="391"/>
        <end position="408"/>
    </location>
</feature>
<keyword evidence="4 9" id="KW-0808">Transferase</keyword>
<comment type="similarity">
    <text evidence="2 9">Belongs to the membrane-bound acyltransferase family.</text>
</comment>
<evidence type="ECO:0000256" key="5">
    <source>
        <dbReference type="ARBA" id="ARBA00022692"/>
    </source>
</evidence>
<dbReference type="PATRIC" id="fig|56110.3.peg.3176"/>
<dbReference type="KEGG" id="oac:Oscil6304_2657"/>
<dbReference type="PANTHER" id="PTHR13285">
    <property type="entry name" value="ACYLTRANSFERASE"/>
    <property type="match status" value="1"/>
</dbReference>
<evidence type="ECO:0000256" key="4">
    <source>
        <dbReference type="ARBA" id="ARBA00022679"/>
    </source>
</evidence>
<evidence type="ECO:0000256" key="2">
    <source>
        <dbReference type="ARBA" id="ARBA00010323"/>
    </source>
</evidence>
<dbReference type="EMBL" id="CP003607">
    <property type="protein sequence ID" value="AFY82271.1"/>
    <property type="molecule type" value="Genomic_DNA"/>
</dbReference>
<dbReference type="InterPro" id="IPR004299">
    <property type="entry name" value="MBOAT_fam"/>
</dbReference>
<keyword evidence="3 9" id="KW-1003">Cell membrane</keyword>
<keyword evidence="5 10" id="KW-0812">Transmembrane</keyword>
<dbReference type="Pfam" id="PF03062">
    <property type="entry name" value="MBOAT"/>
    <property type="match status" value="1"/>
</dbReference>
<dbReference type="InterPro" id="IPR028362">
    <property type="entry name" value="AlgI"/>
</dbReference>
<feature type="transmembrane region" description="Helical" evidence="10">
    <location>
        <begin position="477"/>
        <end position="499"/>
    </location>
</feature>
<evidence type="ECO:0000256" key="3">
    <source>
        <dbReference type="ARBA" id="ARBA00022475"/>
    </source>
</evidence>
<dbReference type="GO" id="GO:0005886">
    <property type="term" value="C:plasma membrane"/>
    <property type="evidence" value="ECO:0007669"/>
    <property type="project" value="UniProtKB-SubCell"/>
</dbReference>